<dbReference type="EMBL" id="CP035282">
    <property type="protein sequence ID" value="QAT60689.1"/>
    <property type="molecule type" value="Genomic_DNA"/>
</dbReference>
<dbReference type="InterPro" id="IPR003775">
    <property type="entry name" value="Flagellar_assembly_factor_FliW"/>
</dbReference>
<evidence type="ECO:0000313" key="6">
    <source>
        <dbReference type="Proteomes" id="UP000287969"/>
    </source>
</evidence>
<comment type="similarity">
    <text evidence="4">Belongs to the FliW family.</text>
</comment>
<keyword evidence="6" id="KW-1185">Reference proteome</keyword>
<comment type="subcellular location">
    <subcellularLocation>
        <location evidence="4">Cytoplasm</location>
    </subcellularLocation>
</comment>
<keyword evidence="4" id="KW-0143">Chaperone</keyword>
<keyword evidence="5" id="KW-0969">Cilium</keyword>
<dbReference type="KEGG" id="spoa:EQM13_03405"/>
<evidence type="ECO:0000256" key="4">
    <source>
        <dbReference type="HAMAP-Rule" id="MF_01185"/>
    </source>
</evidence>
<dbReference type="RefSeq" id="WP_128751952.1">
    <property type="nucleotide sequence ID" value="NZ_CP035282.1"/>
</dbReference>
<dbReference type="HAMAP" id="MF_01185">
    <property type="entry name" value="FliW"/>
    <property type="match status" value="1"/>
</dbReference>
<name>A0A410Q9P6_9FIRM</name>
<accession>A0A410Q9P6</accession>
<dbReference type="AlphaFoldDB" id="A0A410Q9P6"/>
<dbReference type="Pfam" id="PF02623">
    <property type="entry name" value="FliW"/>
    <property type="match status" value="1"/>
</dbReference>
<dbReference type="InterPro" id="IPR024046">
    <property type="entry name" value="Flagellar_assmbl_FliW_dom_sf"/>
</dbReference>
<comment type="subunit">
    <text evidence="4">Interacts with translational regulator CsrA and flagellin(s).</text>
</comment>
<evidence type="ECO:0000256" key="3">
    <source>
        <dbReference type="ARBA" id="ARBA00022845"/>
    </source>
</evidence>
<dbReference type="GO" id="GO:0006417">
    <property type="term" value="P:regulation of translation"/>
    <property type="evidence" value="ECO:0007669"/>
    <property type="project" value="UniProtKB-KW"/>
</dbReference>
<reference evidence="6" key="1">
    <citation type="submission" date="2019-01" db="EMBL/GenBank/DDBJ databases">
        <title>Draft genomes of a novel of Sporanaerobacter strains.</title>
        <authorList>
            <person name="Ma S."/>
        </authorList>
    </citation>
    <scope>NUCLEOTIDE SEQUENCE [LARGE SCALE GENOMIC DNA]</scope>
    <source>
        <strain evidence="6">NJN-17</strain>
    </source>
</reference>
<evidence type="ECO:0000256" key="2">
    <source>
        <dbReference type="ARBA" id="ARBA00022795"/>
    </source>
</evidence>
<keyword evidence="2 4" id="KW-1005">Bacterial flagellum biogenesis</keyword>
<keyword evidence="1 4" id="KW-0963">Cytoplasm</keyword>
<comment type="function">
    <text evidence="4">Acts as an anti-CsrA protein, binds CsrA and prevents it from repressing translation of its target genes, one of which is flagellin. Binds to flagellin and participates in the assembly of the flagellum.</text>
</comment>
<dbReference type="OrthoDB" id="9801235at2"/>
<keyword evidence="5" id="KW-0966">Cell projection</keyword>
<evidence type="ECO:0000313" key="5">
    <source>
        <dbReference type="EMBL" id="QAT60689.1"/>
    </source>
</evidence>
<keyword evidence="3 4" id="KW-0810">Translation regulation</keyword>
<protein>
    <recommendedName>
        <fullName evidence="4">Flagellar assembly factor FliW</fullName>
    </recommendedName>
</protein>
<sequence length="149" mass="16642">MILSTKNFGDIEIDEDKIISFPEGIPGFEDENKFVIISNPDEENPFHWLQSVNTPGLAFVIINPFLILKDYSLELPSSAVEKLELGSEDDAAVYSIAVVPEKIENITINLLGPIVINWKKKIGGQVILDDEKYSTKYRVFPKDTASEVG</sequence>
<organism evidence="5 6">
    <name type="scientific">Acidilutibacter cellobiosedens</name>
    <dbReference type="NCBI Taxonomy" id="2507161"/>
    <lineage>
        <taxon>Bacteria</taxon>
        <taxon>Bacillati</taxon>
        <taxon>Bacillota</taxon>
        <taxon>Tissierellia</taxon>
        <taxon>Tissierellales</taxon>
        <taxon>Acidilutibacteraceae</taxon>
        <taxon>Acidilutibacter</taxon>
    </lineage>
</organism>
<dbReference type="GO" id="GO:0044780">
    <property type="term" value="P:bacterial-type flagellum assembly"/>
    <property type="evidence" value="ECO:0007669"/>
    <property type="project" value="UniProtKB-UniRule"/>
</dbReference>
<keyword evidence="5" id="KW-0282">Flagellum</keyword>
<dbReference type="PANTHER" id="PTHR39190">
    <property type="entry name" value="FLAGELLAR ASSEMBLY FACTOR FLIW"/>
    <property type="match status" value="1"/>
</dbReference>
<dbReference type="Gene3D" id="2.30.290.10">
    <property type="entry name" value="BH3618-like"/>
    <property type="match status" value="1"/>
</dbReference>
<dbReference type="PANTHER" id="PTHR39190:SF1">
    <property type="entry name" value="FLAGELLAR ASSEMBLY FACTOR FLIW"/>
    <property type="match status" value="1"/>
</dbReference>
<dbReference type="GO" id="GO:0005737">
    <property type="term" value="C:cytoplasm"/>
    <property type="evidence" value="ECO:0007669"/>
    <property type="project" value="UniProtKB-SubCell"/>
</dbReference>
<dbReference type="Proteomes" id="UP000287969">
    <property type="component" value="Chromosome"/>
</dbReference>
<proteinExistence type="inferred from homology"/>
<evidence type="ECO:0000256" key="1">
    <source>
        <dbReference type="ARBA" id="ARBA00022490"/>
    </source>
</evidence>
<gene>
    <name evidence="4" type="primary">fliW</name>
    <name evidence="5" type="ORF">EQM13_03405</name>
</gene>
<dbReference type="NCBIfam" id="NF009793">
    <property type="entry name" value="PRK13285.1-1"/>
    <property type="match status" value="1"/>
</dbReference>
<dbReference type="SUPFAM" id="SSF141457">
    <property type="entry name" value="BH3618-like"/>
    <property type="match status" value="1"/>
</dbReference>